<evidence type="ECO:0000256" key="6">
    <source>
        <dbReference type="ARBA" id="ARBA00022729"/>
    </source>
</evidence>
<dbReference type="Gene3D" id="2.40.170.20">
    <property type="entry name" value="TonB-dependent receptor, beta-barrel domain"/>
    <property type="match status" value="1"/>
</dbReference>
<evidence type="ECO:0000256" key="8">
    <source>
        <dbReference type="ARBA" id="ARBA00023136"/>
    </source>
</evidence>
<feature type="domain" description="TonB-dependent receptor plug" evidence="17">
    <location>
        <begin position="51"/>
        <end position="149"/>
    </location>
</feature>
<evidence type="ECO:0000259" key="16">
    <source>
        <dbReference type="Pfam" id="PF00593"/>
    </source>
</evidence>
<dbReference type="InterPro" id="IPR012910">
    <property type="entry name" value="Plug_dom"/>
</dbReference>
<evidence type="ECO:0000256" key="11">
    <source>
        <dbReference type="PROSITE-ProRule" id="PRU01360"/>
    </source>
</evidence>
<dbReference type="InterPro" id="IPR037066">
    <property type="entry name" value="Plug_dom_sf"/>
</dbReference>
<dbReference type="Pfam" id="PF00593">
    <property type="entry name" value="TonB_dep_Rec_b-barrel"/>
    <property type="match status" value="1"/>
</dbReference>
<comment type="similarity">
    <text evidence="2 11 13">Belongs to the TonB-dependent receptor family.</text>
</comment>
<proteinExistence type="inferred from homology"/>
<dbReference type="InterPro" id="IPR000531">
    <property type="entry name" value="Beta-barrel_TonB"/>
</dbReference>
<feature type="domain" description="TonB-dependent receptor-like beta-barrel" evidence="16">
    <location>
        <begin position="246"/>
        <end position="611"/>
    </location>
</feature>
<evidence type="ECO:0000256" key="7">
    <source>
        <dbReference type="ARBA" id="ARBA00023077"/>
    </source>
</evidence>
<evidence type="ECO:0000313" key="18">
    <source>
        <dbReference type="EMBL" id="SMC25898.1"/>
    </source>
</evidence>
<dbReference type="SUPFAM" id="SSF56935">
    <property type="entry name" value="Porins"/>
    <property type="match status" value="1"/>
</dbReference>
<dbReference type="PROSITE" id="PS52016">
    <property type="entry name" value="TONB_DEPENDENT_REC_3"/>
    <property type="match status" value="1"/>
</dbReference>
<dbReference type="Proteomes" id="UP000192761">
    <property type="component" value="Unassembled WGS sequence"/>
</dbReference>
<dbReference type="InterPro" id="IPR036942">
    <property type="entry name" value="Beta-barrel_TonB_sf"/>
</dbReference>
<dbReference type="InterPro" id="IPR010917">
    <property type="entry name" value="TonB_rcpt_CS"/>
</dbReference>
<keyword evidence="7 13" id="KW-0798">TonB box</keyword>
<evidence type="ECO:0000313" key="19">
    <source>
        <dbReference type="Proteomes" id="UP000192761"/>
    </source>
</evidence>
<dbReference type="GO" id="GO:0044718">
    <property type="term" value="P:siderophore transmembrane transport"/>
    <property type="evidence" value="ECO:0007669"/>
    <property type="project" value="TreeGrafter"/>
</dbReference>
<evidence type="ECO:0000256" key="9">
    <source>
        <dbReference type="ARBA" id="ARBA00023170"/>
    </source>
</evidence>
<accession>A0A1W1XQX1</accession>
<keyword evidence="10 11" id="KW-0998">Cell outer membrane</keyword>
<gene>
    <name evidence="18" type="ORF">SAMN02745857_02326</name>
</gene>
<evidence type="ECO:0000259" key="17">
    <source>
        <dbReference type="Pfam" id="PF07715"/>
    </source>
</evidence>
<evidence type="ECO:0000256" key="1">
    <source>
        <dbReference type="ARBA" id="ARBA00004571"/>
    </source>
</evidence>
<feature type="short sequence motif" description="TonB C-terminal box" evidence="12">
    <location>
        <begin position="632"/>
        <end position="649"/>
    </location>
</feature>
<evidence type="ECO:0000256" key="13">
    <source>
        <dbReference type="RuleBase" id="RU003357"/>
    </source>
</evidence>
<sequence length="649" mass="71077">MSTPLRQAIRLAFSPLPLSLATLLCAATAHAADDSAALDPVLVTAERGSDTNTVVRANRIEVEQASSLQDLFKQTPEVSVGGGLPTAQKLYVRGLSERMLNVTIDGAVQPESAYHHTGQVMIDPDLIKRVEIEAGTGAATAGPGALAGAVRFTTKSAKDLLQPGERAGGSLKGSYQSVNDGYKLDASAYGLLGDVASILASQSYEKGRDYKDGNGDRVVNSSSDVRDSFIKLDLGADAHKVQLAYEHYQDEGLRNKRTNLGPAPFNPTERQRTERDSFTANYDYVSGNPWLNLHATAFFNKNQIKLNLDKPSMENDGTRSQGLNLTNVSRLGDHKLSYGLNYRHDTVFANIPDTPLDNETSSVVGLFLQDDWALNEQWTLTAGGRYDRYSYTDKYKQDYSSSGFSPSASVAYSPIESLTLRLSHARALRGVGITEPFLLQYQDNAPSIAPEKASNTELSATWEQNGWHASATVFRQKIANFIGYDDFHQNLGTVKVSGYSSSFGYQTQQWSASLGMSYSKPTLNDQPLSDDNALLLGQSTGRTWVAQVDYAFPAQFVKLGWTGRYVEAYDYRPTGAKDPGSKPGYAVHDIYAQWLPTGKDSLKLTLTVKNLFDHFYYDQSSFGYRTPWGGQSALAEPGRDVRLALAVKF</sequence>
<comment type="subcellular location">
    <subcellularLocation>
        <location evidence="1 11">Cell outer membrane</location>
        <topology evidence="1 11">Multi-pass membrane protein</topology>
    </subcellularLocation>
</comment>
<reference evidence="18 19" key="1">
    <citation type="submission" date="2017-04" db="EMBL/GenBank/DDBJ databases">
        <authorList>
            <person name="Afonso C.L."/>
            <person name="Miller P.J."/>
            <person name="Scott M.A."/>
            <person name="Spackman E."/>
            <person name="Goraichik I."/>
            <person name="Dimitrov K.M."/>
            <person name="Suarez D.L."/>
            <person name="Swayne D.E."/>
        </authorList>
    </citation>
    <scope>NUCLEOTIDE SEQUENCE [LARGE SCALE GENOMIC DNA]</scope>
    <source>
        <strain evidence="18 19">DSM 23236</strain>
    </source>
</reference>
<evidence type="ECO:0000256" key="4">
    <source>
        <dbReference type="ARBA" id="ARBA00022452"/>
    </source>
</evidence>
<evidence type="ECO:0000256" key="2">
    <source>
        <dbReference type="ARBA" id="ARBA00009810"/>
    </source>
</evidence>
<dbReference type="PANTHER" id="PTHR30069:SF41">
    <property type="entry name" value="HEME_HEMOPEXIN UTILIZATION PROTEIN C"/>
    <property type="match status" value="1"/>
</dbReference>
<evidence type="ECO:0000256" key="12">
    <source>
        <dbReference type="PROSITE-ProRule" id="PRU10144"/>
    </source>
</evidence>
<dbReference type="EMBL" id="FWXD01000012">
    <property type="protein sequence ID" value="SMC25898.1"/>
    <property type="molecule type" value="Genomic_DNA"/>
</dbReference>
<keyword evidence="3 11" id="KW-0813">Transport</keyword>
<evidence type="ECO:0000256" key="10">
    <source>
        <dbReference type="ARBA" id="ARBA00023237"/>
    </source>
</evidence>
<dbReference type="Pfam" id="PF07715">
    <property type="entry name" value="Plug"/>
    <property type="match status" value="1"/>
</dbReference>
<keyword evidence="5 11" id="KW-0812">Transmembrane</keyword>
<dbReference type="CDD" id="cd01347">
    <property type="entry name" value="ligand_gated_channel"/>
    <property type="match status" value="1"/>
</dbReference>
<dbReference type="STRING" id="1121001.SAMN02745857_02326"/>
<evidence type="ECO:0000256" key="3">
    <source>
        <dbReference type="ARBA" id="ARBA00022448"/>
    </source>
</evidence>
<dbReference type="GO" id="GO:0009279">
    <property type="term" value="C:cell outer membrane"/>
    <property type="evidence" value="ECO:0007669"/>
    <property type="project" value="UniProtKB-SubCell"/>
</dbReference>
<keyword evidence="8 11" id="KW-0472">Membrane</keyword>
<dbReference type="AlphaFoldDB" id="A0A1W1XQX1"/>
<organism evidence="18 19">
    <name type="scientific">Andreprevotia lacus DSM 23236</name>
    <dbReference type="NCBI Taxonomy" id="1121001"/>
    <lineage>
        <taxon>Bacteria</taxon>
        <taxon>Pseudomonadati</taxon>
        <taxon>Pseudomonadota</taxon>
        <taxon>Betaproteobacteria</taxon>
        <taxon>Neisseriales</taxon>
        <taxon>Chitinibacteraceae</taxon>
        <taxon>Andreprevotia</taxon>
    </lineage>
</organism>
<dbReference type="PANTHER" id="PTHR30069">
    <property type="entry name" value="TONB-DEPENDENT OUTER MEMBRANE RECEPTOR"/>
    <property type="match status" value="1"/>
</dbReference>
<dbReference type="PROSITE" id="PS01156">
    <property type="entry name" value="TONB_DEPENDENT_REC_2"/>
    <property type="match status" value="1"/>
</dbReference>
<feature type="region of interest" description="Disordered" evidence="14">
    <location>
        <begin position="254"/>
        <end position="274"/>
    </location>
</feature>
<keyword evidence="4 11" id="KW-1134">Transmembrane beta strand</keyword>
<dbReference type="RefSeq" id="WP_176216898.1">
    <property type="nucleotide sequence ID" value="NZ_FWXD01000012.1"/>
</dbReference>
<name>A0A1W1XQX1_9NEIS</name>
<feature type="chain" id="PRO_5010716237" evidence="15">
    <location>
        <begin position="32"/>
        <end position="649"/>
    </location>
</feature>
<protein>
    <submittedName>
        <fullName evidence="18">Hemoglobin/transferrin/lactoferrin receptor protein</fullName>
    </submittedName>
</protein>
<keyword evidence="19" id="KW-1185">Reference proteome</keyword>
<evidence type="ECO:0000256" key="14">
    <source>
        <dbReference type="SAM" id="MobiDB-lite"/>
    </source>
</evidence>
<keyword evidence="9 18" id="KW-0675">Receptor</keyword>
<dbReference type="InterPro" id="IPR039426">
    <property type="entry name" value="TonB-dep_rcpt-like"/>
</dbReference>
<keyword evidence="6 15" id="KW-0732">Signal</keyword>
<feature type="signal peptide" evidence="15">
    <location>
        <begin position="1"/>
        <end position="31"/>
    </location>
</feature>
<evidence type="ECO:0000256" key="15">
    <source>
        <dbReference type="SAM" id="SignalP"/>
    </source>
</evidence>
<dbReference type="Gene3D" id="2.170.130.10">
    <property type="entry name" value="TonB-dependent receptor, plug domain"/>
    <property type="match status" value="1"/>
</dbReference>
<dbReference type="GO" id="GO:0015344">
    <property type="term" value="F:siderophore uptake transmembrane transporter activity"/>
    <property type="evidence" value="ECO:0007669"/>
    <property type="project" value="TreeGrafter"/>
</dbReference>
<evidence type="ECO:0000256" key="5">
    <source>
        <dbReference type="ARBA" id="ARBA00022692"/>
    </source>
</evidence>